<dbReference type="SUPFAM" id="SSF103473">
    <property type="entry name" value="MFS general substrate transporter"/>
    <property type="match status" value="1"/>
</dbReference>
<dbReference type="EMBL" id="WMIB01000003">
    <property type="protein sequence ID" value="MTH52918.1"/>
    <property type="molecule type" value="Genomic_DNA"/>
</dbReference>
<feature type="transmembrane region" description="Helical" evidence="7">
    <location>
        <begin position="146"/>
        <end position="165"/>
    </location>
</feature>
<dbReference type="InterPro" id="IPR011701">
    <property type="entry name" value="MFS"/>
</dbReference>
<evidence type="ECO:0000256" key="1">
    <source>
        <dbReference type="ARBA" id="ARBA00004651"/>
    </source>
</evidence>
<keyword evidence="5 7" id="KW-1133">Transmembrane helix</keyword>
<feature type="transmembrane region" description="Helical" evidence="7">
    <location>
        <begin position="94"/>
        <end position="119"/>
    </location>
</feature>
<dbReference type="CDD" id="cd06173">
    <property type="entry name" value="MFS_MefA_like"/>
    <property type="match status" value="1"/>
</dbReference>
<dbReference type="PANTHER" id="PTHR23513:SF6">
    <property type="entry name" value="MAJOR FACILITATOR SUPERFAMILY ASSOCIATED DOMAIN-CONTAINING PROTEIN"/>
    <property type="match status" value="1"/>
</dbReference>
<evidence type="ECO:0000256" key="2">
    <source>
        <dbReference type="ARBA" id="ARBA00022448"/>
    </source>
</evidence>
<name>A0A7X2V4D6_9BACI</name>
<dbReference type="InterPro" id="IPR020846">
    <property type="entry name" value="MFS_dom"/>
</dbReference>
<keyword evidence="10" id="KW-1185">Reference proteome</keyword>
<accession>A0A7X2V4D6</accession>
<dbReference type="Gene3D" id="1.20.1250.20">
    <property type="entry name" value="MFS general substrate transporter like domains"/>
    <property type="match status" value="1"/>
</dbReference>
<protein>
    <submittedName>
        <fullName evidence="9">MFS transporter</fullName>
    </submittedName>
</protein>
<evidence type="ECO:0000256" key="6">
    <source>
        <dbReference type="ARBA" id="ARBA00023136"/>
    </source>
</evidence>
<evidence type="ECO:0000313" key="10">
    <source>
        <dbReference type="Proteomes" id="UP000434639"/>
    </source>
</evidence>
<dbReference type="PROSITE" id="PS50850">
    <property type="entry name" value="MFS"/>
    <property type="match status" value="1"/>
</dbReference>
<dbReference type="GO" id="GO:0022857">
    <property type="term" value="F:transmembrane transporter activity"/>
    <property type="evidence" value="ECO:0007669"/>
    <property type="project" value="InterPro"/>
</dbReference>
<dbReference type="AlphaFoldDB" id="A0A7X2V4D6"/>
<organism evidence="9 10">
    <name type="scientific">Metabacillus mangrovi</name>
    <dbReference type="NCBI Taxonomy" id="1491830"/>
    <lineage>
        <taxon>Bacteria</taxon>
        <taxon>Bacillati</taxon>
        <taxon>Bacillota</taxon>
        <taxon>Bacilli</taxon>
        <taxon>Bacillales</taxon>
        <taxon>Bacillaceae</taxon>
        <taxon>Metabacillus</taxon>
    </lineage>
</organism>
<sequence>MNQSPALSGLFRNRVIRALLLSGLFLQIGIWVRNFSVLLFIVEKTDGNPYAISLISVAEFAPIFVFSIIGGAFADRWKPRKTMVWCDVLSAVSVFAVLGALLFAGWQAVFFAMLISAILSQFSQPSGLKLFKVHVPGEQMQMGMSIYQTMFAVFMILGPILGTFVYQQFGIFVSIGITGIMFLLSAAVLFFLPADKETEKQEKTTIFQELASGFRYVFKNRTFVILSGNFIAAGLGVGLTQPLAIFIVTEKLGMQSSFLQWFLAVYGAAMLVGGALAFAFAKKIPPIWMLAAGMVIDAVMLSIIGFSDVLWITLAAQFFSGLAMPAINISVNTLILNNAEEAYVGRVNGIMMPMFMGSMVLMMSLAGAFKEFLSLTMVYQLSAVFFLIGIVLVIPLLASKSSKKAKPTAGEPVS</sequence>
<comment type="subcellular location">
    <subcellularLocation>
        <location evidence="1">Cell membrane</location>
        <topology evidence="1">Multi-pass membrane protein</topology>
    </subcellularLocation>
</comment>
<dbReference type="OrthoDB" id="2942684at2"/>
<keyword evidence="6 7" id="KW-0472">Membrane</keyword>
<feature type="transmembrane region" description="Helical" evidence="7">
    <location>
        <begin position="223"/>
        <end position="247"/>
    </location>
</feature>
<proteinExistence type="predicted"/>
<feature type="transmembrane region" description="Helical" evidence="7">
    <location>
        <begin position="171"/>
        <end position="192"/>
    </location>
</feature>
<feature type="transmembrane region" description="Helical" evidence="7">
    <location>
        <begin position="312"/>
        <end position="335"/>
    </location>
</feature>
<dbReference type="InterPro" id="IPR036259">
    <property type="entry name" value="MFS_trans_sf"/>
</dbReference>
<keyword evidence="4 7" id="KW-0812">Transmembrane</keyword>
<reference evidence="9 10" key="1">
    <citation type="journal article" date="2017" name="Int. J. Syst. Evol. Microbiol.">
        <title>Bacillus mangrovi sp. nov., isolated from a sediment sample from a mangrove forest.</title>
        <authorList>
            <person name="Gupta V."/>
            <person name="Singh P.K."/>
            <person name="Korpole S."/>
            <person name="Tanuku N.R.S."/>
            <person name="Pinnaka A.K."/>
        </authorList>
    </citation>
    <scope>NUCLEOTIDE SEQUENCE [LARGE SCALE GENOMIC DNA]</scope>
    <source>
        <strain evidence="9 10">KCTC 33872</strain>
    </source>
</reference>
<evidence type="ECO:0000313" key="9">
    <source>
        <dbReference type="EMBL" id="MTH52918.1"/>
    </source>
</evidence>
<evidence type="ECO:0000259" key="8">
    <source>
        <dbReference type="PROSITE" id="PS50850"/>
    </source>
</evidence>
<dbReference type="Proteomes" id="UP000434639">
    <property type="component" value="Unassembled WGS sequence"/>
</dbReference>
<feature type="transmembrane region" description="Helical" evidence="7">
    <location>
        <begin position="20"/>
        <end position="42"/>
    </location>
</feature>
<keyword evidence="2" id="KW-0813">Transport</keyword>
<feature type="domain" description="Major facilitator superfamily (MFS) profile" evidence="8">
    <location>
        <begin position="15"/>
        <end position="401"/>
    </location>
</feature>
<comment type="caution">
    <text evidence="9">The sequence shown here is derived from an EMBL/GenBank/DDBJ whole genome shotgun (WGS) entry which is preliminary data.</text>
</comment>
<feature type="transmembrane region" description="Helical" evidence="7">
    <location>
        <begin position="54"/>
        <end position="74"/>
    </location>
</feature>
<gene>
    <name evidence="9" type="ORF">GKZ89_05800</name>
</gene>
<dbReference type="PANTHER" id="PTHR23513">
    <property type="entry name" value="INTEGRAL MEMBRANE EFFLUX PROTEIN-RELATED"/>
    <property type="match status" value="1"/>
</dbReference>
<evidence type="ECO:0000256" key="3">
    <source>
        <dbReference type="ARBA" id="ARBA00022475"/>
    </source>
</evidence>
<feature type="transmembrane region" description="Helical" evidence="7">
    <location>
        <begin position="287"/>
        <end position="306"/>
    </location>
</feature>
<dbReference type="Pfam" id="PF07690">
    <property type="entry name" value="MFS_1"/>
    <property type="match status" value="1"/>
</dbReference>
<feature type="transmembrane region" description="Helical" evidence="7">
    <location>
        <begin position="347"/>
        <end position="366"/>
    </location>
</feature>
<evidence type="ECO:0000256" key="7">
    <source>
        <dbReference type="SAM" id="Phobius"/>
    </source>
</evidence>
<feature type="transmembrane region" description="Helical" evidence="7">
    <location>
        <begin position="378"/>
        <end position="398"/>
    </location>
</feature>
<dbReference type="GO" id="GO:0005886">
    <property type="term" value="C:plasma membrane"/>
    <property type="evidence" value="ECO:0007669"/>
    <property type="project" value="UniProtKB-SubCell"/>
</dbReference>
<evidence type="ECO:0000256" key="4">
    <source>
        <dbReference type="ARBA" id="ARBA00022692"/>
    </source>
</evidence>
<dbReference type="RefSeq" id="WP_155111452.1">
    <property type="nucleotide sequence ID" value="NZ_WMIB01000003.1"/>
</dbReference>
<evidence type="ECO:0000256" key="5">
    <source>
        <dbReference type="ARBA" id="ARBA00022989"/>
    </source>
</evidence>
<feature type="transmembrane region" description="Helical" evidence="7">
    <location>
        <begin position="259"/>
        <end position="280"/>
    </location>
</feature>
<keyword evidence="3" id="KW-1003">Cell membrane</keyword>